<reference evidence="2 3" key="1">
    <citation type="submission" date="2023-01" db="EMBL/GenBank/DDBJ databases">
        <title>Analysis of 21 Apiospora genomes using comparative genomics revels a genus with tremendous synthesis potential of carbohydrate active enzymes and secondary metabolites.</title>
        <authorList>
            <person name="Sorensen T."/>
        </authorList>
    </citation>
    <scope>NUCLEOTIDE SEQUENCE [LARGE SCALE GENOMIC DNA]</scope>
    <source>
        <strain evidence="2 3">CBS 135458</strain>
    </source>
</reference>
<evidence type="ECO:0000256" key="1">
    <source>
        <dbReference type="SAM" id="MobiDB-lite"/>
    </source>
</evidence>
<proteinExistence type="predicted"/>
<comment type="caution">
    <text evidence="2">The sequence shown here is derived from an EMBL/GenBank/DDBJ whole genome shotgun (WGS) entry which is preliminary data.</text>
</comment>
<gene>
    <name evidence="2" type="ORF">PG994_009237</name>
</gene>
<organism evidence="2 3">
    <name type="scientific">Apiospora phragmitis</name>
    <dbReference type="NCBI Taxonomy" id="2905665"/>
    <lineage>
        <taxon>Eukaryota</taxon>
        <taxon>Fungi</taxon>
        <taxon>Dikarya</taxon>
        <taxon>Ascomycota</taxon>
        <taxon>Pezizomycotina</taxon>
        <taxon>Sordariomycetes</taxon>
        <taxon>Xylariomycetidae</taxon>
        <taxon>Amphisphaeriales</taxon>
        <taxon>Apiosporaceae</taxon>
        <taxon>Apiospora</taxon>
    </lineage>
</organism>
<protein>
    <submittedName>
        <fullName evidence="2">Uncharacterized protein</fullName>
    </submittedName>
</protein>
<dbReference type="EMBL" id="JAQQWL010000009">
    <property type="protein sequence ID" value="KAK8058789.1"/>
    <property type="molecule type" value="Genomic_DNA"/>
</dbReference>
<dbReference type="GeneID" id="92093709"/>
<dbReference type="Proteomes" id="UP001480595">
    <property type="component" value="Unassembled WGS sequence"/>
</dbReference>
<feature type="region of interest" description="Disordered" evidence="1">
    <location>
        <begin position="38"/>
        <end position="67"/>
    </location>
</feature>
<name>A0ABR1ULQ0_9PEZI</name>
<feature type="region of interest" description="Disordered" evidence="1">
    <location>
        <begin position="1"/>
        <end position="20"/>
    </location>
</feature>
<accession>A0ABR1ULQ0</accession>
<sequence length="357" mass="37669">MANNKEMTSQKEKANKKGCLNAAKQSLSQVSPFIHDTGSQFVKQTEEAETDSHGLASTQQQHQEAVDMKPARPGVFPILDLPAEVRLQLYKWVHLQHPIRTDGSGLRGSLAYVCKRVVAVGVGALEDSASLTAKAGGTLVDERGSNSSTPPPPPLLSPYRPWTVIPTALLQTCRQIHAEARALALEENEFDSARLSPTKRVALGLARPMGRARLHESPAAPAVAARRLALRAPRGHGVGHRPPRGRRGVGVGRVVRLWAAGLRGLRLKIQGGGGGIFGRSWIERRGGGSGGVENHHSNGDGGGYCGAGGEGPAACRAGRAAAAQGFTAVGGRAGVAIMGCGEEARLVQHARRGTRRR</sequence>
<feature type="region of interest" description="Disordered" evidence="1">
    <location>
        <begin position="139"/>
        <end position="158"/>
    </location>
</feature>
<evidence type="ECO:0000313" key="2">
    <source>
        <dbReference type="EMBL" id="KAK8058789.1"/>
    </source>
</evidence>
<dbReference type="RefSeq" id="XP_066714235.1">
    <property type="nucleotide sequence ID" value="XM_066860646.1"/>
</dbReference>
<evidence type="ECO:0000313" key="3">
    <source>
        <dbReference type="Proteomes" id="UP001480595"/>
    </source>
</evidence>
<keyword evidence="3" id="KW-1185">Reference proteome</keyword>